<evidence type="ECO:0000256" key="10">
    <source>
        <dbReference type="ARBA" id="ARBA00023065"/>
    </source>
</evidence>
<dbReference type="GO" id="GO:0005886">
    <property type="term" value="C:plasma membrane"/>
    <property type="evidence" value="ECO:0007669"/>
    <property type="project" value="UniProtKB-SubCell"/>
</dbReference>
<feature type="transmembrane region" description="Helical" evidence="13">
    <location>
        <begin position="347"/>
        <end position="367"/>
    </location>
</feature>
<protein>
    <recommendedName>
        <fullName evidence="4">Probable multidrug resistance protein NorM</fullName>
    </recommendedName>
    <alternativeName>
        <fullName evidence="12">Multidrug-efflux transporter</fullName>
    </alternativeName>
</protein>
<feature type="transmembrane region" description="Helical" evidence="13">
    <location>
        <begin position="321"/>
        <end position="341"/>
    </location>
</feature>
<feature type="transmembrane region" description="Helical" evidence="13">
    <location>
        <begin position="388"/>
        <end position="408"/>
    </location>
</feature>
<feature type="transmembrane region" description="Helical" evidence="13">
    <location>
        <begin position="287"/>
        <end position="309"/>
    </location>
</feature>
<evidence type="ECO:0000256" key="7">
    <source>
        <dbReference type="ARBA" id="ARBA00022475"/>
    </source>
</evidence>
<evidence type="ECO:0000256" key="1">
    <source>
        <dbReference type="ARBA" id="ARBA00003408"/>
    </source>
</evidence>
<feature type="transmembrane region" description="Helical" evidence="13">
    <location>
        <begin position="92"/>
        <end position="115"/>
    </location>
</feature>
<feature type="transmembrane region" description="Helical" evidence="13">
    <location>
        <begin position="420"/>
        <end position="441"/>
    </location>
</feature>
<gene>
    <name evidence="14" type="ORF">SAMN05216454_11614</name>
</gene>
<dbReference type="Proteomes" id="UP000199512">
    <property type="component" value="Unassembled WGS sequence"/>
</dbReference>
<proteinExistence type="inferred from homology"/>
<dbReference type="RefSeq" id="WP_091975975.1">
    <property type="nucleotide sequence ID" value="NZ_CAUWDX010000005.1"/>
</dbReference>
<keyword evidence="6" id="KW-0050">Antiport</keyword>
<evidence type="ECO:0000313" key="15">
    <source>
        <dbReference type="Proteomes" id="UP000199512"/>
    </source>
</evidence>
<dbReference type="AlphaFoldDB" id="A0A1H8JQ36"/>
<feature type="transmembrane region" description="Helical" evidence="13">
    <location>
        <begin position="169"/>
        <end position="191"/>
    </location>
</feature>
<keyword evidence="15" id="KW-1185">Reference proteome</keyword>
<evidence type="ECO:0000256" key="2">
    <source>
        <dbReference type="ARBA" id="ARBA00004651"/>
    </source>
</evidence>
<evidence type="ECO:0000256" key="13">
    <source>
        <dbReference type="SAM" id="Phobius"/>
    </source>
</evidence>
<dbReference type="EMBL" id="FODF01000016">
    <property type="protein sequence ID" value="SEN82854.1"/>
    <property type="molecule type" value="Genomic_DNA"/>
</dbReference>
<dbReference type="PANTHER" id="PTHR43298:SF2">
    <property type="entry name" value="FMN_FAD EXPORTER YEEO-RELATED"/>
    <property type="match status" value="1"/>
</dbReference>
<reference evidence="14 15" key="1">
    <citation type="submission" date="2016-10" db="EMBL/GenBank/DDBJ databases">
        <authorList>
            <person name="de Groot N.N."/>
        </authorList>
    </citation>
    <scope>NUCLEOTIDE SEQUENCE [LARGE SCALE GENOMIC DNA]</scope>
    <source>
        <strain evidence="14 15">Calf135</strain>
    </source>
</reference>
<feature type="transmembrane region" description="Helical" evidence="13">
    <location>
        <begin position="48"/>
        <end position="71"/>
    </location>
</feature>
<evidence type="ECO:0000256" key="6">
    <source>
        <dbReference type="ARBA" id="ARBA00022449"/>
    </source>
</evidence>
<comment type="similarity">
    <text evidence="3">Belongs to the multi antimicrobial extrusion (MATE) (TC 2.A.66.1) family.</text>
</comment>
<dbReference type="NCBIfam" id="TIGR00797">
    <property type="entry name" value="matE"/>
    <property type="match status" value="1"/>
</dbReference>
<dbReference type="Pfam" id="PF01554">
    <property type="entry name" value="MatE"/>
    <property type="match status" value="2"/>
</dbReference>
<name>A0A1H8JQ36_9FIRM</name>
<feature type="transmembrane region" description="Helical" evidence="13">
    <location>
        <begin position="21"/>
        <end position="42"/>
    </location>
</feature>
<evidence type="ECO:0000256" key="3">
    <source>
        <dbReference type="ARBA" id="ARBA00010199"/>
    </source>
</evidence>
<dbReference type="InterPro" id="IPR048279">
    <property type="entry name" value="MdtK-like"/>
</dbReference>
<keyword evidence="11 13" id="KW-0472">Membrane</keyword>
<dbReference type="InterPro" id="IPR050222">
    <property type="entry name" value="MATE_MdtK"/>
</dbReference>
<evidence type="ECO:0000256" key="8">
    <source>
        <dbReference type="ARBA" id="ARBA00022692"/>
    </source>
</evidence>
<evidence type="ECO:0000256" key="5">
    <source>
        <dbReference type="ARBA" id="ARBA00022448"/>
    </source>
</evidence>
<feature type="transmembrane region" description="Helical" evidence="13">
    <location>
        <begin position="135"/>
        <end position="157"/>
    </location>
</feature>
<comment type="subcellular location">
    <subcellularLocation>
        <location evidence="2">Cell membrane</location>
        <topology evidence="2">Multi-pass membrane protein</topology>
    </subcellularLocation>
</comment>
<evidence type="ECO:0000256" key="4">
    <source>
        <dbReference type="ARBA" id="ARBA00020268"/>
    </source>
</evidence>
<feature type="transmembrane region" description="Helical" evidence="13">
    <location>
        <begin position="197"/>
        <end position="219"/>
    </location>
</feature>
<evidence type="ECO:0000313" key="14">
    <source>
        <dbReference type="EMBL" id="SEN82854.1"/>
    </source>
</evidence>
<comment type="function">
    <text evidence="1">Multidrug efflux pump.</text>
</comment>
<keyword evidence="10" id="KW-0406">Ion transport</keyword>
<sequence length="459" mass="50453">MTKNLDLTTGSISKKLFKLSLPIMGTSFMQCGYNMVDMFWVGKTGANAVAAVGTAGFYPWLAVALIIIARIGGEVRVAQSIGEKNEQKTRMYIKSAIELNIIHALIYSAILIIFSDYLIGFFRLHSYEVNQMGSIYLKIIGAGMIFTFMNPVFTAIFNGMGNSSTPFKINAMCLLINIVLDPILILGIGGFPKLGVTGAALATVFAQMVGTIIFMYLAYKQRNTYFKINLYRDIDTRYYKELYKLGFPPAIQSAMFTLISMTLGVIVAIWGPVAIAAQKVGTQIESISYMTADGMASAMSSFVGQNVGAKEGQRVKKGIRLGLYFAAIWGILSGLFMIVFGREIFAIFINEKTAIAVGSAYLIILGYSQPFNCIEIIASGIFKGLGRTILPSFVSIFFNALRIPAAILLSRSELMGLNGVWWAISISSIVKGIIMFIAVVFRYRKKSLYPKNSKEEIIC</sequence>
<dbReference type="GO" id="GO:0006811">
    <property type="term" value="P:monoatomic ion transport"/>
    <property type="evidence" value="ECO:0007669"/>
    <property type="project" value="UniProtKB-KW"/>
</dbReference>
<dbReference type="OrthoDB" id="9776324at2"/>
<feature type="transmembrane region" description="Helical" evidence="13">
    <location>
        <begin position="254"/>
        <end position="275"/>
    </location>
</feature>
<organism evidence="14 15">
    <name type="scientific">Peptostreptococcus russellii</name>
    <dbReference type="NCBI Taxonomy" id="215200"/>
    <lineage>
        <taxon>Bacteria</taxon>
        <taxon>Bacillati</taxon>
        <taxon>Bacillota</taxon>
        <taxon>Clostridia</taxon>
        <taxon>Peptostreptococcales</taxon>
        <taxon>Peptostreptococcaceae</taxon>
        <taxon>Peptostreptococcus</taxon>
    </lineage>
</organism>
<dbReference type="PIRSF" id="PIRSF006603">
    <property type="entry name" value="DinF"/>
    <property type="match status" value="1"/>
</dbReference>
<evidence type="ECO:0000256" key="12">
    <source>
        <dbReference type="ARBA" id="ARBA00031636"/>
    </source>
</evidence>
<keyword evidence="9 13" id="KW-1133">Transmembrane helix</keyword>
<accession>A0A1H8JQ36</accession>
<dbReference type="InterPro" id="IPR002528">
    <property type="entry name" value="MATE_fam"/>
</dbReference>
<dbReference type="PANTHER" id="PTHR43298">
    <property type="entry name" value="MULTIDRUG RESISTANCE PROTEIN NORM-RELATED"/>
    <property type="match status" value="1"/>
</dbReference>
<dbReference type="GO" id="GO:0015297">
    <property type="term" value="F:antiporter activity"/>
    <property type="evidence" value="ECO:0007669"/>
    <property type="project" value="UniProtKB-KW"/>
</dbReference>
<dbReference type="CDD" id="cd13140">
    <property type="entry name" value="MATE_like_1"/>
    <property type="match status" value="1"/>
</dbReference>
<dbReference type="GO" id="GO:0042910">
    <property type="term" value="F:xenobiotic transmembrane transporter activity"/>
    <property type="evidence" value="ECO:0007669"/>
    <property type="project" value="InterPro"/>
</dbReference>
<keyword evidence="7" id="KW-1003">Cell membrane</keyword>
<evidence type="ECO:0000256" key="11">
    <source>
        <dbReference type="ARBA" id="ARBA00023136"/>
    </source>
</evidence>
<dbReference type="STRING" id="215200.SAMN05216454_11614"/>
<keyword evidence="8 13" id="KW-0812">Transmembrane</keyword>
<keyword evidence="5" id="KW-0813">Transport</keyword>
<evidence type="ECO:0000256" key="9">
    <source>
        <dbReference type="ARBA" id="ARBA00022989"/>
    </source>
</evidence>